<evidence type="ECO:0000313" key="7">
    <source>
        <dbReference type="EMBL" id="KAF2144858.1"/>
    </source>
</evidence>
<feature type="compositionally biased region" description="Polar residues" evidence="6">
    <location>
        <begin position="443"/>
        <end position="460"/>
    </location>
</feature>
<feature type="compositionally biased region" description="Basic and acidic residues" evidence="6">
    <location>
        <begin position="1818"/>
        <end position="1827"/>
    </location>
</feature>
<proteinExistence type="inferred from homology"/>
<dbReference type="RefSeq" id="XP_033400570.1">
    <property type="nucleotide sequence ID" value="XM_033542929.1"/>
</dbReference>
<feature type="compositionally biased region" description="Polar residues" evidence="6">
    <location>
        <begin position="345"/>
        <end position="355"/>
    </location>
</feature>
<dbReference type="GO" id="GO:0000417">
    <property type="term" value="C:HIR complex"/>
    <property type="evidence" value="ECO:0007669"/>
    <property type="project" value="TreeGrafter"/>
</dbReference>
<dbReference type="GO" id="GO:0005634">
    <property type="term" value="C:nucleus"/>
    <property type="evidence" value="ECO:0007669"/>
    <property type="project" value="UniProtKB-SubCell"/>
</dbReference>
<feature type="region of interest" description="Disordered" evidence="6">
    <location>
        <begin position="1744"/>
        <end position="1765"/>
    </location>
</feature>
<dbReference type="GO" id="GO:0031491">
    <property type="term" value="F:nucleosome binding"/>
    <property type="evidence" value="ECO:0007669"/>
    <property type="project" value="TreeGrafter"/>
</dbReference>
<reference evidence="7" key="1">
    <citation type="journal article" date="2020" name="Stud. Mycol.">
        <title>101 Dothideomycetes genomes: a test case for predicting lifestyles and emergence of pathogens.</title>
        <authorList>
            <person name="Haridas S."/>
            <person name="Albert R."/>
            <person name="Binder M."/>
            <person name="Bloem J."/>
            <person name="Labutti K."/>
            <person name="Salamov A."/>
            <person name="Andreopoulos B."/>
            <person name="Baker S."/>
            <person name="Barry K."/>
            <person name="Bills G."/>
            <person name="Bluhm B."/>
            <person name="Cannon C."/>
            <person name="Castanera R."/>
            <person name="Culley D."/>
            <person name="Daum C."/>
            <person name="Ezra D."/>
            <person name="Gonzalez J."/>
            <person name="Henrissat B."/>
            <person name="Kuo A."/>
            <person name="Liang C."/>
            <person name="Lipzen A."/>
            <person name="Lutzoni F."/>
            <person name="Magnuson J."/>
            <person name="Mondo S."/>
            <person name="Nolan M."/>
            <person name="Ohm R."/>
            <person name="Pangilinan J."/>
            <person name="Park H.-J."/>
            <person name="Ramirez L."/>
            <person name="Alfaro M."/>
            <person name="Sun H."/>
            <person name="Tritt A."/>
            <person name="Yoshinaga Y."/>
            <person name="Zwiers L.-H."/>
            <person name="Turgeon B."/>
            <person name="Goodwin S."/>
            <person name="Spatafora J."/>
            <person name="Crous P."/>
            <person name="Grigoriev I."/>
        </authorList>
    </citation>
    <scope>NUCLEOTIDE SEQUENCE</scope>
    <source>
        <strain evidence="7">CBS 121167</strain>
    </source>
</reference>
<protein>
    <recommendedName>
        <fullName evidence="4">Histone transcription regulator 3 homolog</fullName>
    </recommendedName>
</protein>
<dbReference type="Proteomes" id="UP000799438">
    <property type="component" value="Unassembled WGS sequence"/>
</dbReference>
<comment type="similarity">
    <text evidence="3">Belongs to the HIR3 family.</text>
</comment>
<evidence type="ECO:0000256" key="1">
    <source>
        <dbReference type="ARBA" id="ARBA00002687"/>
    </source>
</evidence>
<dbReference type="PANTHER" id="PTHR15502:SF7">
    <property type="entry name" value="CALCINEURIN-BINDING PROTEIN CABIN-1"/>
    <property type="match status" value="1"/>
</dbReference>
<feature type="compositionally biased region" description="Polar residues" evidence="6">
    <location>
        <begin position="1846"/>
        <end position="1859"/>
    </location>
</feature>
<keyword evidence="5" id="KW-0539">Nucleus</keyword>
<gene>
    <name evidence="7" type="ORF">K452DRAFT_305824</name>
</gene>
<evidence type="ECO:0000256" key="3">
    <source>
        <dbReference type="ARBA" id="ARBA00007335"/>
    </source>
</evidence>
<feature type="compositionally biased region" description="Acidic residues" evidence="6">
    <location>
        <begin position="1889"/>
        <end position="1903"/>
    </location>
</feature>
<name>A0A6A6BMH5_9PEZI</name>
<accession>A0A6A6BMH5</accession>
<feature type="region of interest" description="Disordered" evidence="6">
    <location>
        <begin position="1801"/>
        <end position="1950"/>
    </location>
</feature>
<comment type="subcellular location">
    <subcellularLocation>
        <location evidence="2">Nucleus</location>
    </subcellularLocation>
</comment>
<dbReference type="EMBL" id="ML995478">
    <property type="protein sequence ID" value="KAF2144858.1"/>
    <property type="molecule type" value="Genomic_DNA"/>
</dbReference>
<dbReference type="PANTHER" id="PTHR15502">
    <property type="entry name" value="CALCINEURIN-BINDING PROTEIN CABIN 1-RELATED"/>
    <property type="match status" value="1"/>
</dbReference>
<dbReference type="InterPro" id="IPR033053">
    <property type="entry name" value="Hir3/CABIN1"/>
</dbReference>
<evidence type="ECO:0000313" key="8">
    <source>
        <dbReference type="Proteomes" id="UP000799438"/>
    </source>
</evidence>
<evidence type="ECO:0000256" key="5">
    <source>
        <dbReference type="ARBA" id="ARBA00023242"/>
    </source>
</evidence>
<dbReference type="GO" id="GO:0006325">
    <property type="term" value="P:chromatin organization"/>
    <property type="evidence" value="ECO:0007669"/>
    <property type="project" value="InterPro"/>
</dbReference>
<comment type="function">
    <text evidence="1">Has a role in a nucleosome assembly pathway that is required for the integrity of heterochromatin and proper chromosome segregation.</text>
</comment>
<dbReference type="GeneID" id="54300426"/>
<dbReference type="OrthoDB" id="77564at2759"/>
<organism evidence="7 8">
    <name type="scientific">Aplosporella prunicola CBS 121167</name>
    <dbReference type="NCBI Taxonomy" id="1176127"/>
    <lineage>
        <taxon>Eukaryota</taxon>
        <taxon>Fungi</taxon>
        <taxon>Dikarya</taxon>
        <taxon>Ascomycota</taxon>
        <taxon>Pezizomycotina</taxon>
        <taxon>Dothideomycetes</taxon>
        <taxon>Dothideomycetes incertae sedis</taxon>
        <taxon>Botryosphaeriales</taxon>
        <taxon>Aplosporellaceae</taxon>
        <taxon>Aplosporella</taxon>
    </lineage>
</organism>
<evidence type="ECO:0000256" key="6">
    <source>
        <dbReference type="SAM" id="MobiDB-lite"/>
    </source>
</evidence>
<evidence type="ECO:0000256" key="2">
    <source>
        <dbReference type="ARBA" id="ARBA00004123"/>
    </source>
</evidence>
<feature type="region of interest" description="Disordered" evidence="6">
    <location>
        <begin position="345"/>
        <end position="460"/>
    </location>
</feature>
<feature type="compositionally biased region" description="Acidic residues" evidence="6">
    <location>
        <begin position="1941"/>
        <end position="1950"/>
    </location>
</feature>
<feature type="region of interest" description="Disordered" evidence="6">
    <location>
        <begin position="829"/>
        <end position="851"/>
    </location>
</feature>
<keyword evidence="8" id="KW-1185">Reference proteome</keyword>
<evidence type="ECO:0000256" key="4">
    <source>
        <dbReference type="ARBA" id="ARBA00014848"/>
    </source>
</evidence>
<sequence length="1950" mass="217270">MSQFKALNIESDVESDEEIDDTKEIQIEEALKLYQTALKLHSEGPSSFDAAAHAYKALFESDIFKYPESLSEYRRIEVHGEIDYDALLYQEDYDAGPVQLVGATDSAPNTLPQILHLSYKNHGQFILELLKHRLEEHHTRAENTFSSLGPAEAAAIAEGPLSYFAEALDKDDTDLDLWSRSSSVAALAGSDRIARFCLEAVLEGDDEGLGSILRIPGLEEGFAGVQLRELVQTLQDDLSLSQAPLSSLGRKRLSAALRKRLAPYSFAPLPAEVNRRQNLQSTLNRPPVLLSLTPGKFDWAHVGDSILNEYLQGPQRLVGPAAGLSVLLNLPHFPAAEETLSSGNEIVPSESQPVSQPDDAQVDGQPTAATTEVAGDTEMKDGAEQEGAADGETNTPDQPDQPAMTRKRSTESAGLPEAAEGGRGRSKRIRARESIGEGALGVNGTSADTSKQQGDSESNQFEQADDWLYEIVGDMLAKLGVSGLGSPKTLRSILKDSRTSVNQPSLDLASKDLFAFLQTCSPQAVAILLTGDSIDSLGGSTREAGLAAFLGYAKSSGSQGSNKPILDDEGLLDWSQEHKGKSLSSKEFLWLWLERMLRPCASSTNAMQQSGYMRHQWSDGLKRTVVQTIVNADDFIFERLLQEASDLDARILQSEVSGKLPELSDEDLSLVEMIQTIFELHLDVYSLIKHPGSSVDEATQILQNERLERWAGLTRDVISYRVRRKQKKTLEELEFRYLWATTFHLTVSDGVEQDYVVLCLEELKALAGLMPGPTINIQNNAVMSELSVAAAERELMKINMKDCFMKVFQHDEKDPVAVIENLEPILESSNVAPPETQAEPRTEIADSQEIAGSDTDMDEATLLDARPSPLKAMTQFISTANVTLRLSLWQRLRQAYEVIDYTPKVVSCYLRSIEILVEDMKSAAYAEMPVDQRILEIVKWLRIIDEILVSIIKLFGSENVLECIDEPHMRSSLAAVGELLWMLNTLNVYEDAIRAGKLSPPTHDGRPNNVFPTVTGRLHDTQLRGWILQMLLFTDAMSQNEELFPTPIEEKFEYLRHMHYAFGIRGTCSASNKILLRVMKDELLKMFKAGEVADTETRDTVLCQVLHDLYGLFCFTNPSDKAEYASEKDILDQKTALRLLDFLMYQTRKVNIKDLHKTQLGSTIDIVHGHLARFKPAGTEDLAANRMKYLAFIKSPLNPLDLYRCINGIGGLSTKPIAAKHARIAAKGWHFLMGSIALNRFKSQIQKRQAPIPTEDINIASAFFVQDLEYDSERWETWYSQAQAFDYQIDELVAWSAEKVNKGDPELIQYQRSAIHCYTMAVATAIRNADASQETAKKLAQLYADFGMRIYASSREPLSMNAFSLKDTEERFYSTAQVMKSVPFIPLTHFAAWKFSTGLFKRAIAGNPNNWMNHFVLGKCLWKMHCAEESQTRFQPRPGVQEVVAAFVHSIEELPEKRERREPILEPHYKLLSAVHKLVQRNELLPKVASETLQASHYARQLPVFAPEEDPDDHDDWDDYVLKVLKVIRTADKSNWHHRMTARAARIHFGDPSPEDVYMAALTAKNEFSQSVFTKTMQLQVWKPEFERLGRHFVYTTRYTQFFILLLDRTNDRAGMEALARRVRRRNHEFFEHSKLWHTLCLTYLKMLRRAAQVPEGHEDSIFKSINHDEFTTIAGRLEEWCQSSESQGATYEVLRETLELRRLNNGLMKATLVDDLICDTYAQLYAQVGPTLAPTATEAAAAAALAQQQPPTAPTAPTPVETNPVRTNMMSMQNIMNLEGSSEQTQPQPPTQPAFHVMSMAPQQSEPAPKPRAKGVGRRELMRRADAATTRVVLPSTLPVRGSVAPTSEPQVRVTASSKDAEGQEDASGAAGTGSVEQSAPGSVHDSADDESELSEVDEELVENGAKELGPGFPGIPGADKGVEVEADTDAEDKVGEGERGDEDTRMED</sequence>